<dbReference type="GO" id="GO:0015098">
    <property type="term" value="F:molybdate ion transmembrane transporter activity"/>
    <property type="evidence" value="ECO:0007669"/>
    <property type="project" value="UniProtKB-UniRule"/>
</dbReference>
<evidence type="ECO:0000256" key="7">
    <source>
        <dbReference type="ARBA" id="ARBA00022989"/>
    </source>
</evidence>
<dbReference type="InterPro" id="IPR006469">
    <property type="entry name" value="NifC_ABC_porter"/>
</dbReference>
<evidence type="ECO:0000256" key="9">
    <source>
        <dbReference type="RuleBase" id="RU363032"/>
    </source>
</evidence>
<dbReference type="InterPro" id="IPR011867">
    <property type="entry name" value="ModB_ABC"/>
</dbReference>
<comment type="function">
    <text evidence="10">Part of the binding-protein-dependent transport system for molybdenum; probably responsible for the translocation of the substrate across the membrane.</text>
</comment>
<dbReference type="GO" id="GO:0005886">
    <property type="term" value="C:plasma membrane"/>
    <property type="evidence" value="ECO:0007669"/>
    <property type="project" value="UniProtKB-SubCell"/>
</dbReference>
<evidence type="ECO:0000256" key="1">
    <source>
        <dbReference type="ARBA" id="ARBA00004651"/>
    </source>
</evidence>
<dbReference type="InterPro" id="IPR000515">
    <property type="entry name" value="MetI-like"/>
</dbReference>
<keyword evidence="13" id="KW-1185">Reference proteome</keyword>
<organism evidence="12 13">
    <name type="scientific">Aeromicrobium terrae</name>
    <dbReference type="NCBI Taxonomy" id="2498846"/>
    <lineage>
        <taxon>Bacteria</taxon>
        <taxon>Bacillati</taxon>
        <taxon>Actinomycetota</taxon>
        <taxon>Actinomycetes</taxon>
        <taxon>Propionibacteriales</taxon>
        <taxon>Nocardioidaceae</taxon>
        <taxon>Aeromicrobium</taxon>
    </lineage>
</organism>
<reference evidence="12 13" key="1">
    <citation type="submission" date="2019-06" db="EMBL/GenBank/DDBJ databases">
        <title>Aeromicrobium sp. nov., isolated from a maize field.</title>
        <authorList>
            <person name="Lin S.-Y."/>
            <person name="Tsai C.-F."/>
            <person name="Young C.-C."/>
        </authorList>
    </citation>
    <scope>NUCLEOTIDE SEQUENCE [LARGE SCALE GENOMIC DNA]</scope>
    <source>
        <strain evidence="12 13">CC-CFT486</strain>
    </source>
</reference>
<protein>
    <recommendedName>
        <fullName evidence="10">Molybdenum transport system permease</fullName>
    </recommendedName>
</protein>
<keyword evidence="3 9" id="KW-0813">Transport</keyword>
<evidence type="ECO:0000259" key="11">
    <source>
        <dbReference type="PROSITE" id="PS50928"/>
    </source>
</evidence>
<keyword evidence="4 10" id="KW-1003">Cell membrane</keyword>
<dbReference type="EMBL" id="VDUX01000003">
    <property type="protein sequence ID" value="TXL61499.1"/>
    <property type="molecule type" value="Genomic_DNA"/>
</dbReference>
<dbReference type="OrthoDB" id="9774448at2"/>
<evidence type="ECO:0000313" key="13">
    <source>
        <dbReference type="Proteomes" id="UP000321571"/>
    </source>
</evidence>
<dbReference type="SUPFAM" id="SSF161098">
    <property type="entry name" value="MetI-like"/>
    <property type="match status" value="1"/>
</dbReference>
<feature type="transmembrane region" description="Helical" evidence="9">
    <location>
        <begin position="176"/>
        <end position="197"/>
    </location>
</feature>
<evidence type="ECO:0000313" key="12">
    <source>
        <dbReference type="EMBL" id="TXL61499.1"/>
    </source>
</evidence>
<evidence type="ECO:0000256" key="5">
    <source>
        <dbReference type="ARBA" id="ARBA00022505"/>
    </source>
</evidence>
<evidence type="ECO:0000256" key="10">
    <source>
        <dbReference type="RuleBase" id="RU365097"/>
    </source>
</evidence>
<evidence type="ECO:0000256" key="3">
    <source>
        <dbReference type="ARBA" id="ARBA00022448"/>
    </source>
</evidence>
<dbReference type="InterPro" id="IPR035906">
    <property type="entry name" value="MetI-like_sf"/>
</dbReference>
<dbReference type="CDD" id="cd06261">
    <property type="entry name" value="TM_PBP2"/>
    <property type="match status" value="1"/>
</dbReference>
<dbReference type="AlphaFoldDB" id="A0A5C8NIA6"/>
<evidence type="ECO:0000256" key="2">
    <source>
        <dbReference type="ARBA" id="ARBA00007069"/>
    </source>
</evidence>
<dbReference type="PANTHER" id="PTHR30183:SF3">
    <property type="entry name" value="MOLYBDENUM TRANSPORT SYSTEM PERMEASE PROTEIN MODB"/>
    <property type="match status" value="1"/>
</dbReference>
<dbReference type="PANTHER" id="PTHR30183">
    <property type="entry name" value="MOLYBDENUM TRANSPORT SYSTEM PERMEASE PROTEIN MODB"/>
    <property type="match status" value="1"/>
</dbReference>
<gene>
    <name evidence="12" type="primary">modB</name>
    <name evidence="12" type="ORF">FHP06_08740</name>
</gene>
<feature type="transmembrane region" description="Helical" evidence="9">
    <location>
        <begin position="235"/>
        <end position="253"/>
    </location>
</feature>
<keyword evidence="5 10" id="KW-0500">Molybdenum</keyword>
<dbReference type="Gene3D" id="1.10.3720.10">
    <property type="entry name" value="MetI-like"/>
    <property type="match status" value="1"/>
</dbReference>
<feature type="transmembrane region" description="Helical" evidence="9">
    <location>
        <begin position="88"/>
        <end position="110"/>
    </location>
</feature>
<name>A0A5C8NIA6_9ACTN</name>
<keyword evidence="6 9" id="KW-0812">Transmembrane</keyword>
<proteinExistence type="inferred from homology"/>
<comment type="subcellular location">
    <subcellularLocation>
        <location evidence="1 9">Cell membrane</location>
        <topology evidence="1 9">Multi-pass membrane protein</topology>
    </subcellularLocation>
</comment>
<dbReference type="NCBIfam" id="TIGR01581">
    <property type="entry name" value="Mo_ABC_porter"/>
    <property type="match status" value="1"/>
</dbReference>
<dbReference type="NCBIfam" id="TIGR02141">
    <property type="entry name" value="modB_ABC"/>
    <property type="match status" value="1"/>
</dbReference>
<comment type="caution">
    <text evidence="12">The sequence shown here is derived from an EMBL/GenBank/DDBJ whole genome shotgun (WGS) entry which is preliminary data.</text>
</comment>
<dbReference type="PROSITE" id="PS50928">
    <property type="entry name" value="ABC_TM1"/>
    <property type="match status" value="1"/>
</dbReference>
<keyword evidence="7 9" id="KW-1133">Transmembrane helix</keyword>
<dbReference type="Pfam" id="PF00528">
    <property type="entry name" value="BPD_transp_1"/>
    <property type="match status" value="1"/>
</dbReference>
<feature type="domain" description="ABC transmembrane type-1" evidence="11">
    <location>
        <begin position="50"/>
        <end position="253"/>
    </location>
</feature>
<evidence type="ECO:0000256" key="8">
    <source>
        <dbReference type="ARBA" id="ARBA00023136"/>
    </source>
</evidence>
<evidence type="ECO:0000256" key="6">
    <source>
        <dbReference type="ARBA" id="ARBA00022692"/>
    </source>
</evidence>
<comment type="similarity">
    <text evidence="2 10">Belongs to the binding-protein-dependent transport system permease family. CysTW subfamily.</text>
</comment>
<feature type="transmembrane region" description="Helical" evidence="9">
    <location>
        <begin position="122"/>
        <end position="148"/>
    </location>
</feature>
<dbReference type="RefSeq" id="WP_147685827.1">
    <property type="nucleotide sequence ID" value="NZ_VDUX01000003.1"/>
</dbReference>
<keyword evidence="8 9" id="KW-0472">Membrane</keyword>
<accession>A0A5C8NIA6</accession>
<dbReference type="Proteomes" id="UP000321571">
    <property type="component" value="Unassembled WGS sequence"/>
</dbReference>
<evidence type="ECO:0000256" key="4">
    <source>
        <dbReference type="ARBA" id="ARBA00022475"/>
    </source>
</evidence>
<feature type="transmembrane region" description="Helical" evidence="9">
    <location>
        <begin position="54"/>
        <end position="76"/>
    </location>
</feature>
<sequence>MRRSAPPPAVVVAAGLATLLLVVPLVALFVRAPWSTLGDLLTSDSLLTALRLSLVTASIATVVCVLVGVPLAWVLARVDFRGRSLVRSLVTVPLVLPPVVAGVALLTAFGRNGFVGEPLRDAFGVTIPFSTTAVVLAQVFVAMPFLVISVEGSFRTADPTLDEEAAMAGASRWQTFLRVNVPLAMPGILAGAVLAWARAIGEFGATITFAGNSEGVTRTMPLEIYTALQTDPEPAIALSIVLLVLSVAVLAALRERWLSNPWE</sequence>